<dbReference type="PANTHER" id="PTHR43046:SF2">
    <property type="entry name" value="8-OXO-DGTP DIPHOSPHATASE-RELATED"/>
    <property type="match status" value="1"/>
</dbReference>
<feature type="domain" description="Nudix hydrolase" evidence="4">
    <location>
        <begin position="42"/>
        <end position="165"/>
    </location>
</feature>
<dbReference type="InterPro" id="IPR020084">
    <property type="entry name" value="NUDIX_hydrolase_CS"/>
</dbReference>
<comment type="cofactor">
    <cofactor evidence="1">
        <name>Mg(2+)</name>
        <dbReference type="ChEBI" id="CHEBI:18420"/>
    </cofactor>
</comment>
<dbReference type="PROSITE" id="PS51462">
    <property type="entry name" value="NUDIX"/>
    <property type="match status" value="1"/>
</dbReference>
<protein>
    <submittedName>
        <fullName evidence="5">NUDIX hydrolase</fullName>
    </submittedName>
</protein>
<gene>
    <name evidence="5" type="ordered locus">Rcas_1496</name>
</gene>
<dbReference type="PRINTS" id="PR00502">
    <property type="entry name" value="NUDIXFAMILY"/>
</dbReference>
<proteinExistence type="inferred from homology"/>
<dbReference type="SUPFAM" id="SSF55811">
    <property type="entry name" value="Nudix"/>
    <property type="match status" value="1"/>
</dbReference>
<dbReference type="Proteomes" id="UP000000263">
    <property type="component" value="Chromosome"/>
</dbReference>
<organism evidence="5 6">
    <name type="scientific">Roseiflexus castenholzii (strain DSM 13941 / HLO8)</name>
    <dbReference type="NCBI Taxonomy" id="383372"/>
    <lineage>
        <taxon>Bacteria</taxon>
        <taxon>Bacillati</taxon>
        <taxon>Chloroflexota</taxon>
        <taxon>Chloroflexia</taxon>
        <taxon>Chloroflexales</taxon>
        <taxon>Roseiflexineae</taxon>
        <taxon>Roseiflexaceae</taxon>
        <taxon>Roseiflexus</taxon>
    </lineage>
</organism>
<dbReference type="GO" id="GO:0016787">
    <property type="term" value="F:hydrolase activity"/>
    <property type="evidence" value="ECO:0007669"/>
    <property type="project" value="UniProtKB-KW"/>
</dbReference>
<dbReference type="KEGG" id="rca:Rcas_1496"/>
<reference evidence="5 6" key="1">
    <citation type="submission" date="2007-08" db="EMBL/GenBank/DDBJ databases">
        <title>Complete sequence of Roseiflexus castenholzii DSM 13941.</title>
        <authorList>
            <consortium name="US DOE Joint Genome Institute"/>
            <person name="Copeland A."/>
            <person name="Lucas S."/>
            <person name="Lapidus A."/>
            <person name="Barry K."/>
            <person name="Glavina del Rio T."/>
            <person name="Dalin E."/>
            <person name="Tice H."/>
            <person name="Pitluck S."/>
            <person name="Thompson L.S."/>
            <person name="Brettin T."/>
            <person name="Bruce D."/>
            <person name="Detter J.C."/>
            <person name="Han C."/>
            <person name="Tapia R."/>
            <person name="Schmutz J."/>
            <person name="Larimer F."/>
            <person name="Land M."/>
            <person name="Hauser L."/>
            <person name="Kyrpides N."/>
            <person name="Mikhailova N."/>
            <person name="Bryant D.A."/>
            <person name="Hanada S."/>
            <person name="Tsukatani Y."/>
            <person name="Richardson P."/>
        </authorList>
    </citation>
    <scope>NUCLEOTIDE SEQUENCE [LARGE SCALE GENOMIC DNA]</scope>
    <source>
        <strain evidence="6">DSM 13941 / HLO8</strain>
    </source>
</reference>
<name>A7NJC0_ROSCS</name>
<evidence type="ECO:0000256" key="3">
    <source>
        <dbReference type="RuleBase" id="RU003476"/>
    </source>
</evidence>
<dbReference type="Pfam" id="PF00293">
    <property type="entry name" value="NUDIX"/>
    <property type="match status" value="1"/>
</dbReference>
<evidence type="ECO:0000259" key="4">
    <source>
        <dbReference type="PROSITE" id="PS51462"/>
    </source>
</evidence>
<dbReference type="EMBL" id="CP000804">
    <property type="protein sequence ID" value="ABU57590.1"/>
    <property type="molecule type" value="Genomic_DNA"/>
</dbReference>
<dbReference type="InterPro" id="IPR000086">
    <property type="entry name" value="NUDIX_hydrolase_dom"/>
</dbReference>
<dbReference type="PANTHER" id="PTHR43046">
    <property type="entry name" value="GDP-MANNOSE MANNOSYL HYDROLASE"/>
    <property type="match status" value="1"/>
</dbReference>
<dbReference type="eggNOG" id="COG1051">
    <property type="taxonomic scope" value="Bacteria"/>
</dbReference>
<keyword evidence="2 3" id="KW-0378">Hydrolase</keyword>
<comment type="similarity">
    <text evidence="3">Belongs to the Nudix hydrolase family.</text>
</comment>
<dbReference type="AlphaFoldDB" id="A7NJC0"/>
<evidence type="ECO:0000313" key="5">
    <source>
        <dbReference type="EMBL" id="ABU57590.1"/>
    </source>
</evidence>
<dbReference type="PROSITE" id="PS00893">
    <property type="entry name" value="NUDIX_BOX"/>
    <property type="match status" value="1"/>
</dbReference>
<dbReference type="Gene3D" id="3.90.79.10">
    <property type="entry name" value="Nucleoside Triphosphate Pyrophosphohydrolase"/>
    <property type="match status" value="1"/>
</dbReference>
<dbReference type="HOGENOM" id="CLU_037162_10_0_0"/>
<dbReference type="OrthoDB" id="9787880at2"/>
<evidence type="ECO:0000256" key="1">
    <source>
        <dbReference type="ARBA" id="ARBA00001946"/>
    </source>
</evidence>
<evidence type="ECO:0000313" key="6">
    <source>
        <dbReference type="Proteomes" id="UP000000263"/>
    </source>
</evidence>
<dbReference type="InterPro" id="IPR015797">
    <property type="entry name" value="NUDIX_hydrolase-like_dom_sf"/>
</dbReference>
<sequence>MRRISSRSAQNEHMNQIIDSALALIYRMAHATRGALWRLTRPSLLGVRALAVRDDQVLLVRHRSGATPWGLPGGAVDPHERLEEAARREIYEESGVTAETQRVLGVYDAFNFNYVNYIVVFVFSAQGEPGPPHSIEIAEARFFPFYDLPNGVDPGSRRRIDEYLSGAAGISALW</sequence>
<evidence type="ECO:0000256" key="2">
    <source>
        <dbReference type="ARBA" id="ARBA00022801"/>
    </source>
</evidence>
<dbReference type="InterPro" id="IPR020476">
    <property type="entry name" value="Nudix_hydrolase"/>
</dbReference>
<accession>A7NJC0</accession>
<dbReference type="STRING" id="383372.Rcas_1496"/>
<keyword evidence="6" id="KW-1185">Reference proteome</keyword>